<keyword evidence="3" id="KW-0238">DNA-binding</keyword>
<dbReference type="FunFam" id="2.20.25.80:FF:000004">
    <property type="entry name" value="WRKY transcription factor 65"/>
    <property type="match status" value="1"/>
</dbReference>
<reference evidence="8" key="2">
    <citation type="submission" date="2018-07" db="EMBL/GenBank/DDBJ databases">
        <title>WGS assembly of Glycine max.</title>
        <authorList>
            <person name="Schmutz J."/>
            <person name="Cannon S."/>
            <person name="Schlueter J."/>
            <person name="Ma J."/>
            <person name="Mitros T."/>
            <person name="Nelson W."/>
            <person name="Hyten D."/>
            <person name="Song Q."/>
            <person name="Thelen J."/>
            <person name="Cheng J."/>
            <person name="Xu D."/>
            <person name="Hellsten U."/>
            <person name="May G."/>
            <person name="Yu Y."/>
            <person name="Sakurai T."/>
            <person name="Umezawa T."/>
            <person name="Bhattacharyya M."/>
            <person name="Sandhu D."/>
            <person name="Valliyodan B."/>
            <person name="Lindquist E."/>
            <person name="Peto M."/>
            <person name="Grant D."/>
            <person name="Shu S."/>
            <person name="Goodstein D."/>
            <person name="Barry K."/>
            <person name="Futrell-Griggs M."/>
            <person name="Abernathy B."/>
            <person name="Du J."/>
            <person name="Tian Z."/>
            <person name="Zhu L."/>
            <person name="Gill N."/>
            <person name="Joshi T."/>
            <person name="Libault M."/>
            <person name="Sethuraman A."/>
            <person name="Zhang X."/>
            <person name="Shinozaki K."/>
            <person name="Nguyen H."/>
            <person name="Wing R."/>
            <person name="Cregan P."/>
            <person name="Specht J."/>
            <person name="Grimwood J."/>
            <person name="Rokhsar D."/>
            <person name="Stacey G."/>
            <person name="Shoemaker R."/>
            <person name="Jackson S."/>
        </authorList>
    </citation>
    <scope>NUCLEOTIDE SEQUENCE</scope>
    <source>
        <tissue evidence="8">Callus</tissue>
    </source>
</reference>
<dbReference type="PANTHER" id="PTHR31282">
    <property type="entry name" value="WRKY TRANSCRIPTION FACTOR 21-RELATED"/>
    <property type="match status" value="1"/>
</dbReference>
<dbReference type="GO" id="GO:0005634">
    <property type="term" value="C:nucleus"/>
    <property type="evidence" value="ECO:0000318"/>
    <property type="project" value="GO_Central"/>
</dbReference>
<evidence type="ECO:0000256" key="4">
    <source>
        <dbReference type="ARBA" id="ARBA00023163"/>
    </source>
</evidence>
<dbReference type="SUPFAM" id="SSF118290">
    <property type="entry name" value="WRKY DNA-binding domain"/>
    <property type="match status" value="1"/>
</dbReference>
<protein>
    <recommendedName>
        <fullName evidence="7">WRKY domain-containing protein</fullName>
    </recommendedName>
</protein>
<dbReference type="GO" id="GO:0006355">
    <property type="term" value="P:regulation of DNA-templated transcription"/>
    <property type="evidence" value="ECO:0000318"/>
    <property type="project" value="GO_Central"/>
</dbReference>
<dbReference type="Gene3D" id="2.20.25.80">
    <property type="entry name" value="WRKY domain"/>
    <property type="match status" value="1"/>
</dbReference>
<dbReference type="EnsemblPlants" id="RCW18923">
    <property type="protein sequence ID" value="RCW18923"/>
    <property type="gene ID" value="GLYMA_17G197500"/>
</dbReference>
<dbReference type="InterPro" id="IPR018872">
    <property type="entry name" value="Zn-cluster-dom"/>
</dbReference>
<dbReference type="STRING" id="3847.A0A368UGS1"/>
<dbReference type="PROSITE" id="PS50811">
    <property type="entry name" value="WRKY"/>
    <property type="match status" value="1"/>
</dbReference>
<dbReference type="Gramene" id="RCW18923">
    <property type="protein sequence ID" value="RCW18923"/>
    <property type="gene ID" value="GLYMA_17G197500"/>
</dbReference>
<feature type="domain" description="WRKY" evidence="7">
    <location>
        <begin position="245"/>
        <end position="311"/>
    </location>
</feature>
<comment type="subcellular location">
    <subcellularLocation>
        <location evidence="1">Nucleus</location>
    </subcellularLocation>
</comment>
<gene>
    <name evidence="9" type="primary">LOC100791219</name>
    <name evidence="8" type="ORF">GLYMA_17G197500</name>
</gene>
<evidence type="ECO:0000313" key="10">
    <source>
        <dbReference type="Proteomes" id="UP000008827"/>
    </source>
</evidence>
<evidence type="ECO:0000256" key="2">
    <source>
        <dbReference type="ARBA" id="ARBA00023015"/>
    </source>
</evidence>
<organism evidence="8">
    <name type="scientific">Glycine max</name>
    <name type="common">Soybean</name>
    <name type="synonym">Glycine hispida</name>
    <dbReference type="NCBI Taxonomy" id="3847"/>
    <lineage>
        <taxon>Eukaryota</taxon>
        <taxon>Viridiplantae</taxon>
        <taxon>Streptophyta</taxon>
        <taxon>Embryophyta</taxon>
        <taxon>Tracheophyta</taxon>
        <taxon>Spermatophyta</taxon>
        <taxon>Magnoliopsida</taxon>
        <taxon>eudicotyledons</taxon>
        <taxon>Gunneridae</taxon>
        <taxon>Pentapetalae</taxon>
        <taxon>rosids</taxon>
        <taxon>fabids</taxon>
        <taxon>Fabales</taxon>
        <taxon>Fabaceae</taxon>
        <taxon>Papilionoideae</taxon>
        <taxon>50 kb inversion clade</taxon>
        <taxon>NPAAA clade</taxon>
        <taxon>indigoferoid/millettioid clade</taxon>
        <taxon>Phaseoleae</taxon>
        <taxon>Glycine</taxon>
        <taxon>Glycine subgen. Soja</taxon>
    </lineage>
</organism>
<dbReference type="GO" id="GO:0042742">
    <property type="term" value="P:defense response to bacterium"/>
    <property type="evidence" value="ECO:0000318"/>
    <property type="project" value="GO_Central"/>
</dbReference>
<feature type="compositionally biased region" description="Polar residues" evidence="6">
    <location>
        <begin position="90"/>
        <end position="106"/>
    </location>
</feature>
<dbReference type="SMR" id="A0A368UGS1"/>
<dbReference type="GO" id="GO:0003700">
    <property type="term" value="F:DNA-binding transcription factor activity"/>
    <property type="evidence" value="ECO:0000318"/>
    <property type="project" value="GO_Central"/>
</dbReference>
<accession>A0A368UGS1</accession>
<dbReference type="Pfam" id="PF10533">
    <property type="entry name" value="Plant_zn_clust"/>
    <property type="match status" value="1"/>
</dbReference>
<dbReference type="Proteomes" id="UP000008827">
    <property type="component" value="Chromosome 17"/>
</dbReference>
<evidence type="ECO:0000313" key="9">
    <source>
        <dbReference type="EnsemblPlants" id="RCW18923"/>
    </source>
</evidence>
<evidence type="ECO:0000259" key="7">
    <source>
        <dbReference type="PROSITE" id="PS50811"/>
    </source>
</evidence>
<sequence length="329" mass="36736">MDVVERVCRQRVILKLMNFQKQDEQKAIEEATMEGLKGMDNLIQILSHHPSYINTELANIIVSKFKKLNALLNRTGHARFRRTPIHSTAPVHSTNPVHNASTSSTQVPLSENPNLFALVQSPVPVQVHRMPASVALDFMEPHNPLISFNAKSVELEFSKETFNVPSKSSFISPAITNNGNVSNKEIFLASAPPTTSVEKVLAFKKQCYEHHEQSVDISGSSKCHYLKQRKNRVKSTVRVPAISSKVADIPPDEYSWRKYGQKPIKGSPYPRGYYKCSTIRGCPARKHVERAPDDPAMLIVTYEGEHRHAVQAAMQENAAGVVGLVFEST</sequence>
<reference evidence="9" key="3">
    <citation type="submission" date="2019-01" db="UniProtKB">
        <authorList>
            <consortium name="EnsemblPlants"/>
        </authorList>
    </citation>
    <scope>IDENTIFICATION</scope>
    <source>
        <strain evidence="9">Williams 82</strain>
    </source>
</reference>
<dbReference type="InterPro" id="IPR003657">
    <property type="entry name" value="WRKY_dom"/>
</dbReference>
<keyword evidence="10" id="KW-1185">Reference proteome</keyword>
<feature type="region of interest" description="Disordered" evidence="6">
    <location>
        <begin position="86"/>
        <end position="106"/>
    </location>
</feature>
<dbReference type="AlphaFoldDB" id="A0A368UGS1"/>
<dbReference type="InterPro" id="IPR044810">
    <property type="entry name" value="WRKY_plant"/>
</dbReference>
<evidence type="ECO:0000256" key="6">
    <source>
        <dbReference type="SAM" id="MobiDB-lite"/>
    </source>
</evidence>
<proteinExistence type="predicted"/>
<evidence type="ECO:0000256" key="5">
    <source>
        <dbReference type="ARBA" id="ARBA00023242"/>
    </source>
</evidence>
<keyword evidence="4" id="KW-0804">Transcription</keyword>
<dbReference type="ExpressionAtlas" id="A0A368UGS1">
    <property type="expression patterns" value="baseline"/>
</dbReference>
<dbReference type="GO" id="GO:0005516">
    <property type="term" value="F:calmodulin binding"/>
    <property type="evidence" value="ECO:0007669"/>
    <property type="project" value="UniProtKB-ARBA"/>
</dbReference>
<keyword evidence="2" id="KW-0805">Transcription regulation</keyword>
<evidence type="ECO:0000256" key="3">
    <source>
        <dbReference type="ARBA" id="ARBA00023125"/>
    </source>
</evidence>
<dbReference type="InterPro" id="IPR036576">
    <property type="entry name" value="WRKY_dom_sf"/>
</dbReference>
<name>A0A368UGS1_SOYBN</name>
<keyword evidence="5" id="KW-0539">Nucleus</keyword>
<dbReference type="EMBL" id="CM000850">
    <property type="protein sequence ID" value="RCW18923.1"/>
    <property type="molecule type" value="Genomic_DNA"/>
</dbReference>
<dbReference type="Pfam" id="PF03106">
    <property type="entry name" value="WRKY"/>
    <property type="match status" value="1"/>
</dbReference>
<dbReference type="SMART" id="SM00774">
    <property type="entry name" value="WRKY"/>
    <property type="match status" value="1"/>
</dbReference>
<evidence type="ECO:0000313" key="8">
    <source>
        <dbReference type="EMBL" id="RCW18923.1"/>
    </source>
</evidence>
<reference evidence="8 9" key="1">
    <citation type="journal article" date="2010" name="Nature">
        <title>Genome sequence of the palaeopolyploid soybean.</title>
        <authorList>
            <person name="Schmutz J."/>
            <person name="Cannon S.B."/>
            <person name="Schlueter J."/>
            <person name="Ma J."/>
            <person name="Mitros T."/>
            <person name="Nelson W."/>
            <person name="Hyten D.L."/>
            <person name="Song Q."/>
            <person name="Thelen J.J."/>
            <person name="Cheng J."/>
            <person name="Xu D."/>
            <person name="Hellsten U."/>
            <person name="May G.D."/>
            <person name="Yu Y."/>
            <person name="Sakurai T."/>
            <person name="Umezawa T."/>
            <person name="Bhattacharyya M.K."/>
            <person name="Sandhu D."/>
            <person name="Valliyodan B."/>
            <person name="Lindquist E."/>
            <person name="Peto M."/>
            <person name="Grant D."/>
            <person name="Shu S."/>
            <person name="Goodstein D."/>
            <person name="Barry K."/>
            <person name="Futrell-Griggs M."/>
            <person name="Abernathy B."/>
            <person name="Du J."/>
            <person name="Tian Z."/>
            <person name="Zhu L."/>
            <person name="Gill N."/>
            <person name="Joshi T."/>
            <person name="Libault M."/>
            <person name="Sethuraman A."/>
            <person name="Zhang X.-C."/>
            <person name="Shinozaki K."/>
            <person name="Nguyen H.T."/>
            <person name="Wing R.A."/>
            <person name="Cregan P."/>
            <person name="Specht J."/>
            <person name="Grimwood J."/>
            <person name="Rokhsar D."/>
            <person name="Stacey G."/>
            <person name="Shoemaker R.C."/>
            <person name="Jackson S.A."/>
        </authorList>
    </citation>
    <scope>NUCLEOTIDE SEQUENCE</scope>
    <source>
        <strain evidence="9">cv. Williams 82</strain>
        <tissue evidence="8">Callus</tissue>
    </source>
</reference>
<dbReference type="GO" id="GO:0000976">
    <property type="term" value="F:transcription cis-regulatory region binding"/>
    <property type="evidence" value="ECO:0000318"/>
    <property type="project" value="GO_Central"/>
</dbReference>
<evidence type="ECO:0000256" key="1">
    <source>
        <dbReference type="ARBA" id="ARBA00004123"/>
    </source>
</evidence>